<sequence>MDPAFLQAKKKYRIRKPEPSKTPTEFQRQLAKNPYALALATPVRRCLLTKVKLPKYFLQDFMVMLEPKTQKPWYVPASLSNKHMQPKFQEGKDIDEAGRYMGPENFQNKIGFTVYTVNSKAALKALQQQKLGSKRDFQGFRAHTELSFIPSKMRESKTAMKAYLPTKWRPDMHDFVSDLMGRRIVSAFSHLWKLQRGYLVGCNDWDDALEKPQVAAFLWMGKVADEEMRGPPDFATLDVGTQNYNELGSDLGKRRRKVPVFNLKTLLGVEKISILRAMVPNGEVVALKHKNATAELQLKLWKLQGYTANHGVTE</sequence>
<dbReference type="Proteomes" id="UP000242519">
    <property type="component" value="Unassembled WGS sequence"/>
</dbReference>
<evidence type="ECO:0000313" key="2">
    <source>
        <dbReference type="Proteomes" id="UP000242519"/>
    </source>
</evidence>
<reference evidence="1 2" key="1">
    <citation type="submission" date="2017-04" db="EMBL/GenBank/DDBJ databases">
        <title>Draft genome sequence of Marssonina coronaria NL1: causal agent of apple blotch.</title>
        <authorList>
            <person name="Cheng Q."/>
        </authorList>
    </citation>
    <scope>NUCLEOTIDE SEQUENCE [LARGE SCALE GENOMIC DNA]</scope>
    <source>
        <strain evidence="1 2">NL1</strain>
    </source>
</reference>
<evidence type="ECO:0000313" key="1">
    <source>
        <dbReference type="EMBL" id="OWP03342.1"/>
    </source>
</evidence>
<gene>
    <name evidence="1" type="ORF">B2J93_7360</name>
</gene>
<dbReference type="STRING" id="503106.A0A218Z6F1"/>
<protein>
    <submittedName>
        <fullName evidence="1">Uncharacterized protein</fullName>
    </submittedName>
</protein>
<dbReference type="EMBL" id="MZNU01000176">
    <property type="protein sequence ID" value="OWP03342.1"/>
    <property type="molecule type" value="Genomic_DNA"/>
</dbReference>
<dbReference type="OrthoDB" id="3363286at2759"/>
<keyword evidence="2" id="KW-1185">Reference proteome</keyword>
<name>A0A218Z6F1_9HELO</name>
<organism evidence="1 2">
    <name type="scientific">Diplocarpon coronariae</name>
    <dbReference type="NCBI Taxonomy" id="2795749"/>
    <lineage>
        <taxon>Eukaryota</taxon>
        <taxon>Fungi</taxon>
        <taxon>Dikarya</taxon>
        <taxon>Ascomycota</taxon>
        <taxon>Pezizomycotina</taxon>
        <taxon>Leotiomycetes</taxon>
        <taxon>Helotiales</taxon>
        <taxon>Drepanopezizaceae</taxon>
        <taxon>Diplocarpon</taxon>
    </lineage>
</organism>
<dbReference type="InParanoid" id="A0A218Z6F1"/>
<dbReference type="AlphaFoldDB" id="A0A218Z6F1"/>
<accession>A0A218Z6F1</accession>
<proteinExistence type="predicted"/>
<comment type="caution">
    <text evidence="1">The sequence shown here is derived from an EMBL/GenBank/DDBJ whole genome shotgun (WGS) entry which is preliminary data.</text>
</comment>